<evidence type="ECO:0000313" key="5">
    <source>
        <dbReference type="Proteomes" id="UP000799539"/>
    </source>
</evidence>
<feature type="transmembrane region" description="Helical" evidence="2">
    <location>
        <begin position="148"/>
        <end position="170"/>
    </location>
</feature>
<dbReference type="PROSITE" id="PS00624">
    <property type="entry name" value="GMC_OXRED_2"/>
    <property type="match status" value="1"/>
</dbReference>
<dbReference type="InterPro" id="IPR036188">
    <property type="entry name" value="FAD/NAD-bd_sf"/>
</dbReference>
<feature type="transmembrane region" description="Helical" evidence="2">
    <location>
        <begin position="269"/>
        <end position="289"/>
    </location>
</feature>
<protein>
    <recommendedName>
        <fullName evidence="3">Glucose-methanol-choline oxidoreductase N-terminal domain-containing protein</fullName>
    </recommendedName>
</protein>
<dbReference type="AlphaFoldDB" id="A0A6A6FF46"/>
<dbReference type="InterPro" id="IPR049326">
    <property type="entry name" value="Rhodopsin_dom_fungi"/>
</dbReference>
<gene>
    <name evidence="4" type="ORF">CERZMDRAFT_112272</name>
</gene>
<keyword evidence="2" id="KW-0472">Membrane</keyword>
<dbReference type="Proteomes" id="UP000799539">
    <property type="component" value="Unassembled WGS sequence"/>
</dbReference>
<accession>A0A6A6FF46</accession>
<feature type="transmembrane region" description="Helical" evidence="2">
    <location>
        <begin position="120"/>
        <end position="141"/>
    </location>
</feature>
<dbReference type="Pfam" id="PF05199">
    <property type="entry name" value="GMC_oxred_C"/>
    <property type="match status" value="1"/>
</dbReference>
<sequence>MSSCTIRQQLTTKNVTEQLCDRPVRKSEKFSAASIIGIALAVTAYCMRLLSKVRFPCERGARFDTDFWWDDFTITIGMALLVPITALSNILTGLGIGKDIWTIPFDKLTEILKVYYIDEILYLTALPTIKIAICCTYLRIFQSKNFKMLAYGAIALNVAYAIVFIFITAFQCTPVNLAWHMWDKEHPGRCNDINAQSWASAGLNIALDLVVAVLPMPMLWRMNLNLRKKILVMMMFSVGSFVTFVSILRLRLLVKFGNSQNFTHDYKKVGAWTVVEVDTAMICACMPGIRNLIRRAFPRLMGQTTAGTTGKTGSAGLDNHGRGSGPVLYEYIVIGSGPGGGPLASRLAIAGHKVLLIEAGGDYGDNYNQTVPTYSLKSAEDDLIKWSYFIRHYEDLERQKKDTKMTYKTPDGSLYVGLYPPEGAEPLGILYPRTGTLGGCSEHHALITTYPFRADWGHIQQLTGDDSWGPDEMRKQLVKLERAQYPVGLGHGTDGWLRTSLTNLLLVAGDFKALSIVISALSAMGQNNIISGLLSTVTSLANVLVGDLNADNDPEPNVYQVPLAIDADTSKRSAVRGFILDTANAKNADGSRKYHLDIALHTLATKIRFDESGNVPKAVGVEYLSGERLYRADPHPSTTNGTPGFVAASKDVIVSGGTFNTPQLLKLSGIGPKAELEQFGIKVIKDAPGVGSNMQDRYEAAIVAETADKFPISAACTFGYDGQPDPCLQEWIDGTNVLNRGPYTTSGAALGVILKTSVATDHADIMIIGTPGVFNGFYPGFAYDSVKTGRKWSWLVLKAQPQNNAGTVTLRSTNPRDVPDILFRTLDTGNTTGGGDERDLQALYEGLMWGRKAFDELIPLNGTFTEDKPGRNISTEADVKQYIKDELWGHHACCTAAIGADGDPNAVLDGNFKVRGVEGLRVVDASSFPKIPGTFISLPIYMISEKAAEAIIAGN</sequence>
<dbReference type="InterPro" id="IPR007867">
    <property type="entry name" value="GMC_OxRtase_C"/>
</dbReference>
<dbReference type="Gene3D" id="3.50.50.60">
    <property type="entry name" value="FAD/NAD(P)-binding domain"/>
    <property type="match status" value="1"/>
</dbReference>
<dbReference type="SUPFAM" id="SSF51905">
    <property type="entry name" value="FAD/NAD(P)-binding domain"/>
    <property type="match status" value="1"/>
</dbReference>
<feature type="transmembrane region" description="Helical" evidence="2">
    <location>
        <begin position="230"/>
        <end position="249"/>
    </location>
</feature>
<feature type="transmembrane region" description="Helical" evidence="2">
    <location>
        <begin position="30"/>
        <end position="51"/>
    </location>
</feature>
<dbReference type="Pfam" id="PF00732">
    <property type="entry name" value="GMC_oxred_N"/>
    <property type="match status" value="1"/>
</dbReference>
<dbReference type="EMBL" id="ML992674">
    <property type="protein sequence ID" value="KAF2211993.1"/>
    <property type="molecule type" value="Genomic_DNA"/>
</dbReference>
<dbReference type="GO" id="GO:0050660">
    <property type="term" value="F:flavin adenine dinucleotide binding"/>
    <property type="evidence" value="ECO:0007669"/>
    <property type="project" value="InterPro"/>
</dbReference>
<feature type="domain" description="Glucose-methanol-choline oxidoreductase N-terminal" evidence="3">
    <location>
        <begin position="657"/>
        <end position="671"/>
    </location>
</feature>
<evidence type="ECO:0000256" key="1">
    <source>
        <dbReference type="ARBA" id="ARBA00010790"/>
    </source>
</evidence>
<dbReference type="Pfam" id="PF20684">
    <property type="entry name" value="Fung_rhodopsin"/>
    <property type="match status" value="1"/>
</dbReference>
<dbReference type="PANTHER" id="PTHR11552:SF213">
    <property type="entry name" value="DEHYDROGENASE, PUTATIVE-RELATED"/>
    <property type="match status" value="1"/>
</dbReference>
<feature type="transmembrane region" description="Helical" evidence="2">
    <location>
        <begin position="72"/>
        <end position="96"/>
    </location>
</feature>
<evidence type="ECO:0000313" key="4">
    <source>
        <dbReference type="EMBL" id="KAF2211993.1"/>
    </source>
</evidence>
<keyword evidence="2" id="KW-1133">Transmembrane helix</keyword>
<keyword evidence="2" id="KW-0812">Transmembrane</keyword>
<dbReference type="InterPro" id="IPR012132">
    <property type="entry name" value="GMC_OxRdtase"/>
</dbReference>
<evidence type="ECO:0000259" key="3">
    <source>
        <dbReference type="PROSITE" id="PS00624"/>
    </source>
</evidence>
<comment type="similarity">
    <text evidence="1">Belongs to the GMC oxidoreductase family.</text>
</comment>
<proteinExistence type="inferred from homology"/>
<dbReference type="PANTHER" id="PTHR11552">
    <property type="entry name" value="GLUCOSE-METHANOL-CHOLINE GMC OXIDOREDUCTASE"/>
    <property type="match status" value="1"/>
</dbReference>
<dbReference type="Gene3D" id="3.30.560.10">
    <property type="entry name" value="Glucose Oxidase, domain 3"/>
    <property type="match status" value="1"/>
</dbReference>
<evidence type="ECO:0000256" key="2">
    <source>
        <dbReference type="SAM" id="Phobius"/>
    </source>
</evidence>
<reference evidence="4" key="1">
    <citation type="journal article" date="2020" name="Stud. Mycol.">
        <title>101 Dothideomycetes genomes: a test case for predicting lifestyles and emergence of pathogens.</title>
        <authorList>
            <person name="Haridas S."/>
            <person name="Albert R."/>
            <person name="Binder M."/>
            <person name="Bloem J."/>
            <person name="Labutti K."/>
            <person name="Salamov A."/>
            <person name="Andreopoulos B."/>
            <person name="Baker S."/>
            <person name="Barry K."/>
            <person name="Bills G."/>
            <person name="Bluhm B."/>
            <person name="Cannon C."/>
            <person name="Castanera R."/>
            <person name="Culley D."/>
            <person name="Daum C."/>
            <person name="Ezra D."/>
            <person name="Gonzalez J."/>
            <person name="Henrissat B."/>
            <person name="Kuo A."/>
            <person name="Liang C."/>
            <person name="Lipzen A."/>
            <person name="Lutzoni F."/>
            <person name="Magnuson J."/>
            <person name="Mondo S."/>
            <person name="Nolan M."/>
            <person name="Ohm R."/>
            <person name="Pangilinan J."/>
            <person name="Park H.-J."/>
            <person name="Ramirez L."/>
            <person name="Alfaro M."/>
            <person name="Sun H."/>
            <person name="Tritt A."/>
            <person name="Yoshinaga Y."/>
            <person name="Zwiers L.-H."/>
            <person name="Turgeon B."/>
            <person name="Goodwin S."/>
            <person name="Spatafora J."/>
            <person name="Crous P."/>
            <person name="Grigoriev I."/>
        </authorList>
    </citation>
    <scope>NUCLEOTIDE SEQUENCE</scope>
    <source>
        <strain evidence="4">SCOH1-5</strain>
    </source>
</reference>
<dbReference type="SUPFAM" id="SSF54373">
    <property type="entry name" value="FAD-linked reductases, C-terminal domain"/>
    <property type="match status" value="1"/>
</dbReference>
<dbReference type="OrthoDB" id="269227at2759"/>
<dbReference type="GO" id="GO:0016614">
    <property type="term" value="F:oxidoreductase activity, acting on CH-OH group of donors"/>
    <property type="evidence" value="ECO:0007669"/>
    <property type="project" value="InterPro"/>
</dbReference>
<dbReference type="InterPro" id="IPR000172">
    <property type="entry name" value="GMC_OxRdtase_N"/>
</dbReference>
<name>A0A6A6FF46_9PEZI</name>
<feature type="transmembrane region" description="Helical" evidence="2">
    <location>
        <begin position="198"/>
        <end position="218"/>
    </location>
</feature>
<keyword evidence="5" id="KW-1185">Reference proteome</keyword>
<organism evidence="4 5">
    <name type="scientific">Cercospora zeae-maydis SCOH1-5</name>
    <dbReference type="NCBI Taxonomy" id="717836"/>
    <lineage>
        <taxon>Eukaryota</taxon>
        <taxon>Fungi</taxon>
        <taxon>Dikarya</taxon>
        <taxon>Ascomycota</taxon>
        <taxon>Pezizomycotina</taxon>
        <taxon>Dothideomycetes</taxon>
        <taxon>Dothideomycetidae</taxon>
        <taxon>Mycosphaerellales</taxon>
        <taxon>Mycosphaerellaceae</taxon>
        <taxon>Cercospora</taxon>
    </lineage>
</organism>